<evidence type="ECO:0000256" key="5">
    <source>
        <dbReference type="ARBA" id="ARBA00023159"/>
    </source>
</evidence>
<sequence length="329" mass="37345">MATQDESSTLDLIRQHLLGDFASLESFLNDLSPICTPKISRNDSIEKSEVSLAPQSELSQTETSSSVSGTQQSSLYSQNSVSKPDFEFFLNFQEEDKKTTTNIFEFQTSNDMFRFEQKPQIIESTTSSMKDRRPSLKSISVNKPNVTMMMNFAEQQENKKSVPTKTVTKQKSQTDSRKYRGVRQRPWGKFAAEIRDPSRKGSRVWLGTFETAIEAAKAYDRAAFRMRGSKAILNFPNEAGKQTDEPVVNSSIRKRRREIEPPTVANEEVRVIKRENSPEIESKPLNSPLTPSNWMANWEGFEMDGIFDIPMLSPLSPHPPLGYPQLMVL</sequence>
<dbReference type="InterPro" id="IPR016177">
    <property type="entry name" value="DNA-bd_dom_sf"/>
</dbReference>
<dbReference type="InterPro" id="IPR036955">
    <property type="entry name" value="AP2/ERF_dom_sf"/>
</dbReference>
<dbReference type="FunFam" id="3.30.730.10:FF:000001">
    <property type="entry name" value="Ethylene-responsive transcription factor 2"/>
    <property type="match status" value="1"/>
</dbReference>
<dbReference type="SUPFAM" id="SSF54171">
    <property type="entry name" value="DNA-binding domain"/>
    <property type="match status" value="1"/>
</dbReference>
<dbReference type="PANTHER" id="PTHR31190:SF499">
    <property type="entry name" value="ETHYLENE-RESPONSIVE TRANSCRIPTION FACTOR ERF105"/>
    <property type="match status" value="1"/>
</dbReference>
<protein>
    <recommendedName>
        <fullName evidence="9">AP2/ERF domain-containing protein</fullName>
    </recommendedName>
</protein>
<dbReference type="GO" id="GO:0005634">
    <property type="term" value="C:nucleus"/>
    <property type="evidence" value="ECO:0007669"/>
    <property type="project" value="UniProtKB-SubCell"/>
</dbReference>
<keyword evidence="3" id="KW-0805">Transcription regulation</keyword>
<dbReference type="GO" id="GO:0009873">
    <property type="term" value="P:ethylene-activated signaling pathway"/>
    <property type="evidence" value="ECO:0007669"/>
    <property type="project" value="UniProtKB-KW"/>
</dbReference>
<dbReference type="Gramene" id="RZC74481">
    <property type="protein sequence ID" value="RZC74481"/>
    <property type="gene ID" value="C5167_049962"/>
</dbReference>
<dbReference type="SMART" id="SM00380">
    <property type="entry name" value="AP2"/>
    <property type="match status" value="1"/>
</dbReference>
<dbReference type="GO" id="GO:0006950">
    <property type="term" value="P:response to stress"/>
    <property type="evidence" value="ECO:0007669"/>
    <property type="project" value="UniProtKB-ARBA"/>
</dbReference>
<evidence type="ECO:0000256" key="6">
    <source>
        <dbReference type="ARBA" id="ARBA00023163"/>
    </source>
</evidence>
<dbReference type="CDD" id="cd00018">
    <property type="entry name" value="AP2"/>
    <property type="match status" value="1"/>
</dbReference>
<accession>A0A4Y7KQU1</accession>
<keyword evidence="2" id="KW-0936">Ethylene signaling pathway</keyword>
<keyword evidence="4" id="KW-0238">DNA-binding</keyword>
<dbReference type="OrthoDB" id="674504at2759"/>
<dbReference type="InterPro" id="IPR044808">
    <property type="entry name" value="ERF_plant"/>
</dbReference>
<dbReference type="AlphaFoldDB" id="A0A4Y7KQU1"/>
<feature type="compositionally biased region" description="Polar residues" evidence="8">
    <location>
        <begin position="161"/>
        <end position="171"/>
    </location>
</feature>
<dbReference type="GO" id="GO:0003700">
    <property type="term" value="F:DNA-binding transcription factor activity"/>
    <property type="evidence" value="ECO:0007669"/>
    <property type="project" value="InterPro"/>
</dbReference>
<feature type="region of interest" description="Disordered" evidence="8">
    <location>
        <begin position="156"/>
        <end position="183"/>
    </location>
</feature>
<gene>
    <name evidence="10" type="ORF">C5167_049962</name>
</gene>
<keyword evidence="5" id="KW-0010">Activator</keyword>
<dbReference type="Gene3D" id="3.30.730.10">
    <property type="entry name" value="AP2/ERF domain"/>
    <property type="match status" value="1"/>
</dbReference>
<keyword evidence="6" id="KW-0804">Transcription</keyword>
<keyword evidence="11" id="KW-1185">Reference proteome</keyword>
<evidence type="ECO:0000313" key="11">
    <source>
        <dbReference type="Proteomes" id="UP000316621"/>
    </source>
</evidence>
<dbReference type="Proteomes" id="UP000316621">
    <property type="component" value="Chromosome 8"/>
</dbReference>
<keyword evidence="7" id="KW-0539">Nucleus</keyword>
<dbReference type="PRINTS" id="PR00367">
    <property type="entry name" value="ETHRSPELEMNT"/>
</dbReference>
<reference evidence="10 11" key="1">
    <citation type="journal article" date="2018" name="Science">
        <title>The opium poppy genome and morphinan production.</title>
        <authorList>
            <person name="Guo L."/>
            <person name="Winzer T."/>
            <person name="Yang X."/>
            <person name="Li Y."/>
            <person name="Ning Z."/>
            <person name="He Z."/>
            <person name="Teodor R."/>
            <person name="Lu Y."/>
            <person name="Bowser T.A."/>
            <person name="Graham I.A."/>
            <person name="Ye K."/>
        </authorList>
    </citation>
    <scope>NUCLEOTIDE SEQUENCE [LARGE SCALE GENOMIC DNA]</scope>
    <source>
        <strain evidence="11">cv. HN1</strain>
        <tissue evidence="10">Leaves</tissue>
    </source>
</reference>
<dbReference type="GO" id="GO:0000976">
    <property type="term" value="F:transcription cis-regulatory region binding"/>
    <property type="evidence" value="ECO:0007669"/>
    <property type="project" value="UniProtKB-ARBA"/>
</dbReference>
<evidence type="ECO:0000313" key="10">
    <source>
        <dbReference type="EMBL" id="RZC74481.1"/>
    </source>
</evidence>
<dbReference type="PANTHER" id="PTHR31190">
    <property type="entry name" value="DNA-BINDING DOMAIN"/>
    <property type="match status" value="1"/>
</dbReference>
<dbReference type="OMA" id="RKPAMSN"/>
<dbReference type="EMBL" id="CM010722">
    <property type="protein sequence ID" value="RZC74481.1"/>
    <property type="molecule type" value="Genomic_DNA"/>
</dbReference>
<evidence type="ECO:0000256" key="7">
    <source>
        <dbReference type="ARBA" id="ARBA00023242"/>
    </source>
</evidence>
<evidence type="ECO:0000256" key="4">
    <source>
        <dbReference type="ARBA" id="ARBA00023125"/>
    </source>
</evidence>
<evidence type="ECO:0000259" key="9">
    <source>
        <dbReference type="PROSITE" id="PS51032"/>
    </source>
</evidence>
<organism evidence="10 11">
    <name type="scientific">Papaver somniferum</name>
    <name type="common">Opium poppy</name>
    <dbReference type="NCBI Taxonomy" id="3469"/>
    <lineage>
        <taxon>Eukaryota</taxon>
        <taxon>Viridiplantae</taxon>
        <taxon>Streptophyta</taxon>
        <taxon>Embryophyta</taxon>
        <taxon>Tracheophyta</taxon>
        <taxon>Spermatophyta</taxon>
        <taxon>Magnoliopsida</taxon>
        <taxon>Ranunculales</taxon>
        <taxon>Papaveraceae</taxon>
        <taxon>Papaveroideae</taxon>
        <taxon>Papaver</taxon>
    </lineage>
</organism>
<comment type="subcellular location">
    <subcellularLocation>
        <location evidence="1">Nucleus</location>
    </subcellularLocation>
</comment>
<name>A0A4Y7KQU1_PAPSO</name>
<evidence type="ECO:0000256" key="2">
    <source>
        <dbReference type="ARBA" id="ARBA00022745"/>
    </source>
</evidence>
<proteinExistence type="predicted"/>
<evidence type="ECO:0000256" key="1">
    <source>
        <dbReference type="ARBA" id="ARBA00004123"/>
    </source>
</evidence>
<evidence type="ECO:0000256" key="3">
    <source>
        <dbReference type="ARBA" id="ARBA00023015"/>
    </source>
</evidence>
<evidence type="ECO:0000256" key="8">
    <source>
        <dbReference type="SAM" id="MobiDB-lite"/>
    </source>
</evidence>
<feature type="region of interest" description="Disordered" evidence="8">
    <location>
        <begin position="46"/>
        <end position="78"/>
    </location>
</feature>
<dbReference type="InterPro" id="IPR001471">
    <property type="entry name" value="AP2/ERF_dom"/>
</dbReference>
<dbReference type="PROSITE" id="PS51032">
    <property type="entry name" value="AP2_ERF"/>
    <property type="match status" value="1"/>
</dbReference>
<feature type="compositionally biased region" description="Low complexity" evidence="8">
    <location>
        <begin position="55"/>
        <end position="77"/>
    </location>
</feature>
<feature type="domain" description="AP2/ERF" evidence="9">
    <location>
        <begin position="178"/>
        <end position="236"/>
    </location>
</feature>
<dbReference type="Pfam" id="PF00847">
    <property type="entry name" value="AP2"/>
    <property type="match status" value="1"/>
</dbReference>